<evidence type="ECO:0000313" key="3">
    <source>
        <dbReference type="Proteomes" id="UP001187192"/>
    </source>
</evidence>
<evidence type="ECO:0000313" key="2">
    <source>
        <dbReference type="EMBL" id="GMN63362.1"/>
    </source>
</evidence>
<name>A0AA88DWC6_FICCA</name>
<protein>
    <submittedName>
        <fullName evidence="2">Uncharacterized protein</fullName>
    </submittedName>
</protein>
<reference evidence="2" key="1">
    <citation type="submission" date="2023-07" db="EMBL/GenBank/DDBJ databases">
        <title>draft genome sequence of fig (Ficus carica).</title>
        <authorList>
            <person name="Takahashi T."/>
            <person name="Nishimura K."/>
        </authorList>
    </citation>
    <scope>NUCLEOTIDE SEQUENCE</scope>
</reference>
<comment type="caution">
    <text evidence="2">The sequence shown here is derived from an EMBL/GenBank/DDBJ whole genome shotgun (WGS) entry which is preliminary data.</text>
</comment>
<feature type="region of interest" description="Disordered" evidence="1">
    <location>
        <begin position="1"/>
        <end position="23"/>
    </location>
</feature>
<dbReference type="EMBL" id="BTGU01000148">
    <property type="protein sequence ID" value="GMN63362.1"/>
    <property type="molecule type" value="Genomic_DNA"/>
</dbReference>
<accession>A0AA88DWC6</accession>
<gene>
    <name evidence="2" type="ORF">TIFTF001_032443</name>
</gene>
<keyword evidence="3" id="KW-1185">Reference proteome</keyword>
<dbReference type="Proteomes" id="UP001187192">
    <property type="component" value="Unassembled WGS sequence"/>
</dbReference>
<proteinExistence type="predicted"/>
<evidence type="ECO:0000256" key="1">
    <source>
        <dbReference type="SAM" id="MobiDB-lite"/>
    </source>
</evidence>
<organism evidence="2 3">
    <name type="scientific">Ficus carica</name>
    <name type="common">Common fig</name>
    <dbReference type="NCBI Taxonomy" id="3494"/>
    <lineage>
        <taxon>Eukaryota</taxon>
        <taxon>Viridiplantae</taxon>
        <taxon>Streptophyta</taxon>
        <taxon>Embryophyta</taxon>
        <taxon>Tracheophyta</taxon>
        <taxon>Spermatophyta</taxon>
        <taxon>Magnoliopsida</taxon>
        <taxon>eudicotyledons</taxon>
        <taxon>Gunneridae</taxon>
        <taxon>Pentapetalae</taxon>
        <taxon>rosids</taxon>
        <taxon>fabids</taxon>
        <taxon>Rosales</taxon>
        <taxon>Moraceae</taxon>
        <taxon>Ficeae</taxon>
        <taxon>Ficus</taxon>
    </lineage>
</organism>
<dbReference type="AlphaFoldDB" id="A0AA88DWC6"/>
<feature type="region of interest" description="Disordered" evidence="1">
    <location>
        <begin position="36"/>
        <end position="59"/>
    </location>
</feature>
<sequence length="78" mass="8616">MLMILSRNSKSSSGPSLPSATSSGAKLSILKWVSDHKPIGSSTRPDHRKPETCMDGDHDHDHAALEKRFREALDLSCW</sequence>